<sequence length="102" mass="10727">MVLKGSNTATLSYLALGALVVLSQPLQVTLMGHLLFDGLTGCLVVCGPNLVLQHGLTEGDGRAPIVIWCWWLLGVFDSPASPSAPPEACWGFFLGRMVMAAG</sequence>
<dbReference type="AlphaFoldDB" id="A0A5B7CHP9"/>
<gene>
    <name evidence="1" type="ORF">E2C01_000534</name>
</gene>
<name>A0A5B7CHP9_PORTR</name>
<evidence type="ECO:0000313" key="1">
    <source>
        <dbReference type="EMBL" id="MPC07966.1"/>
    </source>
</evidence>
<protein>
    <submittedName>
        <fullName evidence="1">Uncharacterized protein</fullName>
    </submittedName>
</protein>
<organism evidence="1 2">
    <name type="scientific">Portunus trituberculatus</name>
    <name type="common">Swimming crab</name>
    <name type="synonym">Neptunus trituberculatus</name>
    <dbReference type="NCBI Taxonomy" id="210409"/>
    <lineage>
        <taxon>Eukaryota</taxon>
        <taxon>Metazoa</taxon>
        <taxon>Ecdysozoa</taxon>
        <taxon>Arthropoda</taxon>
        <taxon>Crustacea</taxon>
        <taxon>Multicrustacea</taxon>
        <taxon>Malacostraca</taxon>
        <taxon>Eumalacostraca</taxon>
        <taxon>Eucarida</taxon>
        <taxon>Decapoda</taxon>
        <taxon>Pleocyemata</taxon>
        <taxon>Brachyura</taxon>
        <taxon>Eubrachyura</taxon>
        <taxon>Portunoidea</taxon>
        <taxon>Portunidae</taxon>
        <taxon>Portuninae</taxon>
        <taxon>Portunus</taxon>
    </lineage>
</organism>
<accession>A0A5B7CHP9</accession>
<dbReference type="EMBL" id="VSRR010000013">
    <property type="protein sequence ID" value="MPC07966.1"/>
    <property type="molecule type" value="Genomic_DNA"/>
</dbReference>
<keyword evidence="2" id="KW-1185">Reference proteome</keyword>
<dbReference type="Proteomes" id="UP000324222">
    <property type="component" value="Unassembled WGS sequence"/>
</dbReference>
<evidence type="ECO:0000313" key="2">
    <source>
        <dbReference type="Proteomes" id="UP000324222"/>
    </source>
</evidence>
<proteinExistence type="predicted"/>
<comment type="caution">
    <text evidence="1">The sequence shown here is derived from an EMBL/GenBank/DDBJ whole genome shotgun (WGS) entry which is preliminary data.</text>
</comment>
<reference evidence="1 2" key="1">
    <citation type="submission" date="2019-05" db="EMBL/GenBank/DDBJ databases">
        <title>Another draft genome of Portunus trituberculatus and its Hox gene families provides insights of decapod evolution.</title>
        <authorList>
            <person name="Jeong J.-H."/>
            <person name="Song I."/>
            <person name="Kim S."/>
            <person name="Choi T."/>
            <person name="Kim D."/>
            <person name="Ryu S."/>
            <person name="Kim W."/>
        </authorList>
    </citation>
    <scope>NUCLEOTIDE SEQUENCE [LARGE SCALE GENOMIC DNA]</scope>
    <source>
        <tissue evidence="1">Muscle</tissue>
    </source>
</reference>